<dbReference type="HOGENOM" id="CLU_748012_0_0_1"/>
<organism evidence="2 3">
    <name type="scientific">Botryotinia fuckeliana (strain T4)</name>
    <name type="common">Noble rot fungus</name>
    <name type="synonym">Botrytis cinerea</name>
    <dbReference type="NCBI Taxonomy" id="999810"/>
    <lineage>
        <taxon>Eukaryota</taxon>
        <taxon>Fungi</taxon>
        <taxon>Dikarya</taxon>
        <taxon>Ascomycota</taxon>
        <taxon>Pezizomycotina</taxon>
        <taxon>Leotiomycetes</taxon>
        <taxon>Helotiales</taxon>
        <taxon>Sclerotiniaceae</taxon>
        <taxon>Botrytis</taxon>
    </lineage>
</organism>
<evidence type="ECO:0000313" key="3">
    <source>
        <dbReference type="Proteomes" id="UP000008177"/>
    </source>
</evidence>
<gene>
    <name evidence="2" type="ORF">BofuT4_P042260.1</name>
</gene>
<dbReference type="Proteomes" id="UP000008177">
    <property type="component" value="Unplaced contigs"/>
</dbReference>
<dbReference type="OrthoDB" id="3551271at2759"/>
<sequence length="370" mass="41689">MDPFSAQSQFSLRSHSQLPTDFSSGSRQNSEMSALSQVEESEQVIVANAFRAQVSPQNDKTGQETRRLSESHLGSTETIENDTNRNMVSTIRDRLLSRNYFLIRWDRDLEQVVAGLTHTALNDVYVAISQLWPALSKSDIDHAYSMLVSMQNQDPSMASRSFGYLLENRLTRLLQHLGCDLYRVCSVCEDLMSIYNKRMSKIADRFELHALVSRICSAGKKVVFMSRGGGRNSNRIHKSYFYCPVETKEQNQVYAPLKIPIYIHNISQSFGVANHGERLEIVGHASNDPDDQLLQVVMEDLSCKANDMVFMRYNAYQNANTTMDGILVVDINTGVAIFPTLYSADGTRYTVNSHTNLTHILAGEFVEDAS</sequence>
<name>G2Y1S5_BOTF4</name>
<reference evidence="3" key="1">
    <citation type="journal article" date="2011" name="PLoS Genet.">
        <title>Genomic analysis of the necrotrophic fungal pathogens Sclerotinia sclerotiorum and Botrytis cinerea.</title>
        <authorList>
            <person name="Amselem J."/>
            <person name="Cuomo C.A."/>
            <person name="van Kan J.A."/>
            <person name="Viaud M."/>
            <person name="Benito E.P."/>
            <person name="Couloux A."/>
            <person name="Coutinho P.M."/>
            <person name="de Vries R.P."/>
            <person name="Dyer P.S."/>
            <person name="Fillinger S."/>
            <person name="Fournier E."/>
            <person name="Gout L."/>
            <person name="Hahn M."/>
            <person name="Kohn L."/>
            <person name="Lapalu N."/>
            <person name="Plummer K.M."/>
            <person name="Pradier J.M."/>
            <person name="Quevillon E."/>
            <person name="Sharon A."/>
            <person name="Simon A."/>
            <person name="ten Have A."/>
            <person name="Tudzynski B."/>
            <person name="Tudzynski P."/>
            <person name="Wincker P."/>
            <person name="Andrew M."/>
            <person name="Anthouard V."/>
            <person name="Beever R.E."/>
            <person name="Beffa R."/>
            <person name="Benoit I."/>
            <person name="Bouzid O."/>
            <person name="Brault B."/>
            <person name="Chen Z."/>
            <person name="Choquer M."/>
            <person name="Collemare J."/>
            <person name="Cotton P."/>
            <person name="Danchin E.G."/>
            <person name="Da Silva C."/>
            <person name="Gautier A."/>
            <person name="Giraud C."/>
            <person name="Giraud T."/>
            <person name="Gonzalez C."/>
            <person name="Grossetete S."/>
            <person name="Guldener U."/>
            <person name="Henrissat B."/>
            <person name="Howlett B.J."/>
            <person name="Kodira C."/>
            <person name="Kretschmer M."/>
            <person name="Lappartient A."/>
            <person name="Leroch M."/>
            <person name="Levis C."/>
            <person name="Mauceli E."/>
            <person name="Neuveglise C."/>
            <person name="Oeser B."/>
            <person name="Pearson M."/>
            <person name="Poulain J."/>
            <person name="Poussereau N."/>
            <person name="Quesneville H."/>
            <person name="Rascle C."/>
            <person name="Schumacher J."/>
            <person name="Segurens B."/>
            <person name="Sexton A."/>
            <person name="Silva E."/>
            <person name="Sirven C."/>
            <person name="Soanes D.M."/>
            <person name="Talbot N.J."/>
            <person name="Templeton M."/>
            <person name="Yandava C."/>
            <person name="Yarden O."/>
            <person name="Zeng Q."/>
            <person name="Rollins J.A."/>
            <person name="Lebrun M.H."/>
            <person name="Dickman M."/>
        </authorList>
    </citation>
    <scope>NUCLEOTIDE SEQUENCE [LARGE SCALE GENOMIC DNA]</scope>
    <source>
        <strain evidence="3">T4</strain>
    </source>
</reference>
<protein>
    <submittedName>
        <fullName evidence="2">Uncharacterized protein</fullName>
    </submittedName>
</protein>
<dbReference type="EMBL" id="FQ790282">
    <property type="protein sequence ID" value="CCD46615.1"/>
    <property type="molecule type" value="Genomic_DNA"/>
</dbReference>
<feature type="region of interest" description="Disordered" evidence="1">
    <location>
        <begin position="52"/>
        <end position="81"/>
    </location>
</feature>
<evidence type="ECO:0000313" key="2">
    <source>
        <dbReference type="EMBL" id="CCD46615.1"/>
    </source>
</evidence>
<dbReference type="AlphaFoldDB" id="G2Y1S5"/>
<dbReference type="InParanoid" id="G2Y1S5"/>
<feature type="compositionally biased region" description="Polar residues" evidence="1">
    <location>
        <begin position="1"/>
        <end position="38"/>
    </location>
</feature>
<accession>G2Y1S5</accession>
<feature type="compositionally biased region" description="Basic and acidic residues" evidence="1">
    <location>
        <begin position="61"/>
        <end position="70"/>
    </location>
</feature>
<proteinExistence type="predicted"/>
<evidence type="ECO:0000256" key="1">
    <source>
        <dbReference type="SAM" id="MobiDB-lite"/>
    </source>
</evidence>
<feature type="region of interest" description="Disordered" evidence="1">
    <location>
        <begin position="1"/>
        <end position="39"/>
    </location>
</feature>